<dbReference type="PROSITE" id="PS50172">
    <property type="entry name" value="BRCT"/>
    <property type="match status" value="2"/>
</dbReference>
<dbReference type="InterPro" id="IPR012310">
    <property type="entry name" value="DNA_ligase_ATP-dep_cent"/>
</dbReference>
<dbReference type="Gene3D" id="2.40.50.140">
    <property type="entry name" value="Nucleic acid-binding proteins"/>
    <property type="match status" value="1"/>
</dbReference>
<evidence type="ECO:0000256" key="17">
    <source>
        <dbReference type="SAM" id="MobiDB-lite"/>
    </source>
</evidence>
<evidence type="ECO:0000256" key="7">
    <source>
        <dbReference type="ARBA" id="ARBA00022741"/>
    </source>
</evidence>
<dbReference type="PANTHER" id="PTHR45997:SF1">
    <property type="entry name" value="DNA LIGASE 4"/>
    <property type="match status" value="1"/>
</dbReference>
<evidence type="ECO:0000256" key="3">
    <source>
        <dbReference type="ARBA" id="ARBA00007572"/>
    </source>
</evidence>
<dbReference type="GO" id="GO:0046872">
    <property type="term" value="F:metal ion binding"/>
    <property type="evidence" value="ECO:0007669"/>
    <property type="project" value="UniProtKB-KW"/>
</dbReference>
<dbReference type="Gene3D" id="1.10.3260.10">
    <property type="entry name" value="DNA ligase, ATP-dependent, N-terminal domain"/>
    <property type="match status" value="1"/>
</dbReference>
<dbReference type="FunFam" id="2.40.50.140:FF:000173">
    <property type="entry name" value="DNA ligase"/>
    <property type="match status" value="1"/>
</dbReference>
<keyword evidence="10" id="KW-0460">Magnesium</keyword>
<feature type="compositionally biased region" description="Basic and acidic residues" evidence="17">
    <location>
        <begin position="1223"/>
        <end position="1238"/>
    </location>
</feature>
<dbReference type="Pfam" id="PF01068">
    <property type="entry name" value="DNA_ligase_A_M"/>
    <property type="match status" value="1"/>
</dbReference>
<evidence type="ECO:0000256" key="13">
    <source>
        <dbReference type="ARBA" id="ARBA00023242"/>
    </source>
</evidence>
<evidence type="ECO:0000259" key="19">
    <source>
        <dbReference type="PROSITE" id="PS50172"/>
    </source>
</evidence>
<keyword evidence="9 15" id="KW-0067">ATP-binding</keyword>
<dbReference type="OMA" id="EGIMIKH"/>
<keyword evidence="8 15" id="KW-0227">DNA damage</keyword>
<dbReference type="STRING" id="105231.A0A1Y1HUB1"/>
<evidence type="ECO:0000256" key="5">
    <source>
        <dbReference type="ARBA" id="ARBA00022723"/>
    </source>
</evidence>
<evidence type="ECO:0000313" key="20">
    <source>
        <dbReference type="EMBL" id="GAQ80116.1"/>
    </source>
</evidence>
<evidence type="ECO:0000256" key="8">
    <source>
        <dbReference type="ARBA" id="ARBA00022763"/>
    </source>
</evidence>
<comment type="cofactor">
    <cofactor evidence="1">
        <name>Mg(2+)</name>
        <dbReference type="ChEBI" id="CHEBI:18420"/>
    </cofactor>
</comment>
<evidence type="ECO:0000256" key="1">
    <source>
        <dbReference type="ARBA" id="ARBA00001946"/>
    </source>
</evidence>
<feature type="domain" description="BRCT" evidence="19">
    <location>
        <begin position="676"/>
        <end position="764"/>
    </location>
</feature>
<dbReference type="EMBL" id="DF236995">
    <property type="protein sequence ID" value="GAQ80116.1"/>
    <property type="molecule type" value="Genomic_DNA"/>
</dbReference>
<feature type="region of interest" description="Disordered" evidence="17">
    <location>
        <begin position="1316"/>
        <end position="1465"/>
    </location>
</feature>
<dbReference type="Pfam" id="PF04675">
    <property type="entry name" value="DNA_ligase_A_N"/>
    <property type="match status" value="1"/>
</dbReference>
<dbReference type="GO" id="GO:0003910">
    <property type="term" value="F:DNA ligase (ATP) activity"/>
    <property type="evidence" value="ECO:0000318"/>
    <property type="project" value="GO_Central"/>
</dbReference>
<dbReference type="SUPFAM" id="SSF56091">
    <property type="entry name" value="DNA ligase/mRNA capping enzyme, catalytic domain"/>
    <property type="match status" value="1"/>
</dbReference>
<dbReference type="InterPro" id="IPR001357">
    <property type="entry name" value="BRCT_dom"/>
</dbReference>
<dbReference type="InterPro" id="IPR012340">
    <property type="entry name" value="NA-bd_OB-fold"/>
</dbReference>
<dbReference type="Proteomes" id="UP000054558">
    <property type="component" value="Unassembled WGS sequence"/>
</dbReference>
<dbReference type="PROSITE" id="PS50160">
    <property type="entry name" value="DNA_LIGASE_A3"/>
    <property type="match status" value="1"/>
</dbReference>
<comment type="subcellular location">
    <subcellularLocation>
        <location evidence="2">Nucleus</location>
    </subcellularLocation>
</comment>
<dbReference type="EC" id="6.5.1.1" evidence="15"/>
<dbReference type="Pfam" id="PF16589">
    <property type="entry name" value="BRCT_2"/>
    <property type="match status" value="1"/>
</dbReference>
<dbReference type="Pfam" id="PF04679">
    <property type="entry name" value="DNA_ligase_A_C"/>
    <property type="match status" value="1"/>
</dbReference>
<sequence>MAEKATSSRGHGDSTHFSVLVDLFEAVIKAKKGQMKRKHLSTFFNFLGRDYFSAMRLMIPELDKERGNYNVGADKLAKFTADALGLGKDTSDAKKLIEWKRGGARAGKSAGNFAMVAFEVLQNRQRETSGGLTIRELNETLDKLVAAEKREAKTSVLTELINKTNAREMKWVVNIILKDLKMGISEKTIFSEFHPDAEDIFNVTCDLRAVCEKLKDRTKRFARQDIEIGKAVRPQLAARVNTVEQAMKKMRGRPVVVECKFDGERIQCHIDGTQLNFFSRNFNDHAEIYRGAIGDDIIKQTKSSRCILDGEIVVWNNVLKSFTPFGTNKTIAKQDGDGIQGDETSGLPTLSLYSPCRISLTLGHSDIIFDILYHDDRSLIHLPLRERHEMLKQVVTPLKHRIEVLVPDAKLNREPGVQPWTIIPASAEEAQTYFLEMVENRDEGVIIKDLESKWEPADRSPNRWAKIKPDYVNVETDLDVLIIGAMYGEGHRRGGQLSNFLLGIAERPKAGGFPTKFHTFCRVGTGFSETELDALRTKLAPYLRRNERGSKPPSFYVCTGHHKERPDVWVDQPEKSVIMQIKSDIRTIQTEVFATPFSLRFPRCQKIRYDKPWYDCLDLDSFHDMVLASGGNVVDGSQYTELAETGTQKKRVKPEKAKLPLVPAHLMGTDVSGVKQKSTIFDGCVFYFANFSPEHGKDAMHRLVAEHGGAFSMNQIDAVTHMIADRKEGPYYQAAARRGDVIHTSWVFDCIEARELLHVRPKYYLHLSEVTRQDLRSQIDEYGDSYCDDLDTGDLAQLFCNMDPSRLHLPAHSITQLEDKYDRGTHWGVFRGCHVYMHRPIHSSNEDSQAVAAAALRRLALDVRMYGGTVLDQLTDDVTHMVVFATADYPVTHDMVVRSLTARERTLLRERRIRIVGHFWVEACRDIQRPVKETEYLIRSEDGDSVDPIMEEVPSPQPEMSSDDEALGNPSPVPTPAKPSIYELNTRPPAPRSAKKAPPSVIKVRSRRDSIGQKLPESEVGGSIQVENEREDGTGSEVTSAKPDIYALNMKPPPKGGRKKAGGTGGGRGTRRGVKTEEEVLMLRVKRSRAAKTKLTSAEGDDDVSGESEGAGVSEPALALALRPRRAAAVAARGRLTSRDEGSDVSLEESESKPGELDLETRQRQEKGRGRGRLRKVGEENSEGEDHEGRAKTEARAEVKAEVKEEALSLEDRGNAEGADGLGLDKEPKPEPDGDVRPDVGGFTGEGIRQRRKGRRETVAVKEEVKEEEAEDPGPVGIWREGDAETKGLDRYVTNRTGAEDERKVRTRALFTRKRDAGNVNTSREPDSVFGVKVKDEPVSQIEGPESQVGPGERFDGGHVAEPEWGREDGEGDAASDPGKVKGELGHASAERASVVVDETRMSAPHFPDTTSADDRRGGLGAVDPPSGARLAEDASRAEAGSVSEATPKKKRKVNFREQMKAMGL</sequence>
<evidence type="ECO:0000256" key="9">
    <source>
        <dbReference type="ARBA" id="ARBA00022840"/>
    </source>
</evidence>
<dbReference type="GO" id="GO:0006310">
    <property type="term" value="P:DNA recombination"/>
    <property type="evidence" value="ECO:0007669"/>
    <property type="project" value="UniProtKB-KW"/>
</dbReference>
<feature type="compositionally biased region" description="Low complexity" evidence="17">
    <location>
        <begin position="1117"/>
        <end position="1135"/>
    </location>
</feature>
<dbReference type="GO" id="GO:0032807">
    <property type="term" value="C:DNA ligase IV complex"/>
    <property type="evidence" value="ECO:0000318"/>
    <property type="project" value="GO_Central"/>
</dbReference>
<keyword evidence="4 15" id="KW-0436">Ligase</keyword>
<dbReference type="GO" id="GO:0006297">
    <property type="term" value="P:nucleotide-excision repair, DNA gap filling"/>
    <property type="evidence" value="ECO:0000318"/>
    <property type="project" value="GO_Central"/>
</dbReference>
<evidence type="ECO:0000259" key="18">
    <source>
        <dbReference type="PROSITE" id="PS50160"/>
    </source>
</evidence>
<feature type="compositionally biased region" description="Basic and acidic residues" evidence="17">
    <location>
        <begin position="1455"/>
        <end position="1465"/>
    </location>
</feature>
<keyword evidence="5" id="KW-0479">Metal-binding</keyword>
<dbReference type="PANTHER" id="PTHR45997">
    <property type="entry name" value="DNA LIGASE 4"/>
    <property type="match status" value="1"/>
</dbReference>
<keyword evidence="21" id="KW-1185">Reference proteome</keyword>
<dbReference type="InterPro" id="IPR036420">
    <property type="entry name" value="BRCT_dom_sf"/>
</dbReference>
<reference evidence="20 21" key="1">
    <citation type="journal article" date="2014" name="Nat. Commun.">
        <title>Klebsormidium flaccidum genome reveals primary factors for plant terrestrial adaptation.</title>
        <authorList>
            <person name="Hori K."/>
            <person name="Maruyama F."/>
            <person name="Fujisawa T."/>
            <person name="Togashi T."/>
            <person name="Yamamoto N."/>
            <person name="Seo M."/>
            <person name="Sato S."/>
            <person name="Yamada T."/>
            <person name="Mori H."/>
            <person name="Tajima N."/>
            <person name="Moriyama T."/>
            <person name="Ikeuchi M."/>
            <person name="Watanabe M."/>
            <person name="Wada H."/>
            <person name="Kobayashi K."/>
            <person name="Saito M."/>
            <person name="Masuda T."/>
            <person name="Sasaki-Sekimoto Y."/>
            <person name="Mashiguchi K."/>
            <person name="Awai K."/>
            <person name="Shimojima M."/>
            <person name="Masuda S."/>
            <person name="Iwai M."/>
            <person name="Nobusawa T."/>
            <person name="Narise T."/>
            <person name="Kondo S."/>
            <person name="Saito H."/>
            <person name="Sato R."/>
            <person name="Murakawa M."/>
            <person name="Ihara Y."/>
            <person name="Oshima-Yamada Y."/>
            <person name="Ohtaka K."/>
            <person name="Satoh M."/>
            <person name="Sonobe K."/>
            <person name="Ishii M."/>
            <person name="Ohtani R."/>
            <person name="Kanamori-Sato M."/>
            <person name="Honoki R."/>
            <person name="Miyazaki D."/>
            <person name="Mochizuki H."/>
            <person name="Umetsu J."/>
            <person name="Higashi K."/>
            <person name="Shibata D."/>
            <person name="Kamiya Y."/>
            <person name="Sato N."/>
            <person name="Nakamura Y."/>
            <person name="Tabata S."/>
            <person name="Ida S."/>
            <person name="Kurokawa K."/>
            <person name="Ohta H."/>
        </authorList>
    </citation>
    <scope>NUCLEOTIDE SEQUENCE [LARGE SCALE GENOMIC DNA]</scope>
    <source>
        <strain evidence="20 21">NIES-2285</strain>
    </source>
</reference>
<evidence type="ECO:0000256" key="10">
    <source>
        <dbReference type="ARBA" id="ARBA00022842"/>
    </source>
</evidence>
<feature type="region of interest" description="Disordered" evidence="17">
    <location>
        <begin position="938"/>
        <end position="1287"/>
    </location>
</feature>
<organism evidence="20 21">
    <name type="scientific">Klebsormidium nitens</name>
    <name type="common">Green alga</name>
    <name type="synonym">Ulothrix nitens</name>
    <dbReference type="NCBI Taxonomy" id="105231"/>
    <lineage>
        <taxon>Eukaryota</taxon>
        <taxon>Viridiplantae</taxon>
        <taxon>Streptophyta</taxon>
        <taxon>Klebsormidiophyceae</taxon>
        <taxon>Klebsormidiales</taxon>
        <taxon>Klebsormidiaceae</taxon>
        <taxon>Klebsormidium</taxon>
    </lineage>
</organism>
<proteinExistence type="inferred from homology"/>
<dbReference type="SUPFAM" id="SSF52113">
    <property type="entry name" value="BRCT domain"/>
    <property type="match status" value="2"/>
</dbReference>
<comment type="catalytic activity">
    <reaction evidence="14 15">
        <text>ATP + (deoxyribonucleotide)n-3'-hydroxyl + 5'-phospho-(deoxyribonucleotide)m = (deoxyribonucleotide)n+m + AMP + diphosphate.</text>
        <dbReference type="EC" id="6.5.1.1"/>
    </reaction>
</comment>
<dbReference type="SMART" id="SM00292">
    <property type="entry name" value="BRCT"/>
    <property type="match status" value="2"/>
</dbReference>
<name>A0A1Y1HUB1_KLENI</name>
<keyword evidence="13" id="KW-0539">Nucleus</keyword>
<feature type="compositionally biased region" description="Basic and acidic residues" evidence="17">
    <location>
        <begin position="1256"/>
        <end position="1265"/>
    </location>
</feature>
<protein>
    <recommendedName>
        <fullName evidence="15">DNA ligase</fullName>
        <ecNumber evidence="15">6.5.1.1</ecNumber>
    </recommendedName>
</protein>
<dbReference type="GO" id="GO:0071897">
    <property type="term" value="P:DNA biosynthetic process"/>
    <property type="evidence" value="ECO:0007669"/>
    <property type="project" value="InterPro"/>
</dbReference>
<accession>A0A1Y1HUB1</accession>
<dbReference type="InterPro" id="IPR029710">
    <property type="entry name" value="LIG4"/>
</dbReference>
<dbReference type="InterPro" id="IPR000977">
    <property type="entry name" value="DNA_ligase_ATP-dep"/>
</dbReference>
<dbReference type="InterPro" id="IPR036599">
    <property type="entry name" value="DNA_ligase_N_sf"/>
</dbReference>
<evidence type="ECO:0000256" key="6">
    <source>
        <dbReference type="ARBA" id="ARBA00022737"/>
    </source>
</evidence>
<dbReference type="CDD" id="cd07903">
    <property type="entry name" value="Adenylation_DNA_ligase_IV"/>
    <property type="match status" value="1"/>
</dbReference>
<dbReference type="PROSITE" id="PS00697">
    <property type="entry name" value="DNA_LIGASE_A1"/>
    <property type="match status" value="1"/>
</dbReference>
<evidence type="ECO:0000256" key="2">
    <source>
        <dbReference type="ARBA" id="ARBA00004123"/>
    </source>
</evidence>
<evidence type="ECO:0000256" key="15">
    <source>
        <dbReference type="RuleBase" id="RU000617"/>
    </source>
</evidence>
<dbReference type="GO" id="GO:0005524">
    <property type="term" value="F:ATP binding"/>
    <property type="evidence" value="ECO:0000318"/>
    <property type="project" value="GO_Central"/>
</dbReference>
<feature type="domain" description="BRCT" evidence="19">
    <location>
        <begin position="825"/>
        <end position="938"/>
    </location>
</feature>
<evidence type="ECO:0000256" key="16">
    <source>
        <dbReference type="RuleBase" id="RU004196"/>
    </source>
</evidence>
<keyword evidence="12 15" id="KW-0234">DNA repair</keyword>
<evidence type="ECO:0000313" key="21">
    <source>
        <dbReference type="Proteomes" id="UP000054558"/>
    </source>
</evidence>
<evidence type="ECO:0000256" key="11">
    <source>
        <dbReference type="ARBA" id="ARBA00023172"/>
    </source>
</evidence>
<evidence type="ECO:0000256" key="4">
    <source>
        <dbReference type="ARBA" id="ARBA00022598"/>
    </source>
</evidence>
<dbReference type="Gene3D" id="3.40.50.10190">
    <property type="entry name" value="BRCT domain"/>
    <property type="match status" value="2"/>
</dbReference>
<feature type="compositionally biased region" description="Basic and acidic residues" evidence="17">
    <location>
        <begin position="1353"/>
        <end position="1369"/>
    </location>
</feature>
<comment type="similarity">
    <text evidence="3 16">Belongs to the ATP-dependent DNA ligase family.</text>
</comment>
<dbReference type="SUPFAM" id="SSF117018">
    <property type="entry name" value="ATP-dependent DNA ligase DNA-binding domain"/>
    <property type="match status" value="1"/>
</dbReference>
<keyword evidence="6" id="KW-0677">Repeat</keyword>
<dbReference type="CDD" id="cd07968">
    <property type="entry name" value="OBF_DNA_ligase_IV"/>
    <property type="match status" value="1"/>
</dbReference>
<feature type="domain" description="ATP-dependent DNA ligase family profile" evidence="18">
    <location>
        <begin position="368"/>
        <end position="506"/>
    </location>
</feature>
<dbReference type="InterPro" id="IPR044125">
    <property type="entry name" value="Adenylation_DNA_ligase_IV"/>
</dbReference>
<dbReference type="SUPFAM" id="SSF50249">
    <property type="entry name" value="Nucleic acid-binding proteins"/>
    <property type="match status" value="1"/>
</dbReference>
<dbReference type="GO" id="GO:0003677">
    <property type="term" value="F:DNA binding"/>
    <property type="evidence" value="ECO:0000318"/>
    <property type="project" value="GO_Central"/>
</dbReference>
<dbReference type="InterPro" id="IPR012309">
    <property type="entry name" value="DNA_ligase_ATP-dep_C"/>
</dbReference>
<dbReference type="Gene3D" id="3.30.470.30">
    <property type="entry name" value="DNA ligase/mRNA capping enzyme"/>
    <property type="match status" value="1"/>
</dbReference>
<dbReference type="OrthoDB" id="151490at2759"/>
<keyword evidence="11 15" id="KW-0233">DNA recombination</keyword>
<feature type="compositionally biased region" description="Basic and acidic residues" evidence="17">
    <location>
        <begin position="1150"/>
        <end position="1169"/>
    </location>
</feature>
<dbReference type="GO" id="GO:0006303">
    <property type="term" value="P:double-strand break repair via nonhomologous end joining"/>
    <property type="evidence" value="ECO:0000318"/>
    <property type="project" value="GO_Central"/>
</dbReference>
<dbReference type="InterPro" id="IPR016059">
    <property type="entry name" value="DNA_ligase_ATP-dep_CS"/>
</dbReference>
<dbReference type="InterPro" id="IPR012308">
    <property type="entry name" value="DNA_ligase_ATP-dep_N"/>
</dbReference>
<evidence type="ECO:0000256" key="12">
    <source>
        <dbReference type="ARBA" id="ARBA00023204"/>
    </source>
</evidence>
<gene>
    <name evidence="20" type="ORF">KFL_000460270</name>
</gene>
<feature type="compositionally biased region" description="Basic and acidic residues" evidence="17">
    <location>
        <begin position="1187"/>
        <end position="1215"/>
    </location>
</feature>
<dbReference type="NCBIfam" id="TIGR00574">
    <property type="entry name" value="dnl1"/>
    <property type="match status" value="1"/>
</dbReference>
<keyword evidence="7 15" id="KW-0547">Nucleotide-binding</keyword>
<evidence type="ECO:0000256" key="14">
    <source>
        <dbReference type="ARBA" id="ARBA00034003"/>
    </source>
</evidence>